<dbReference type="Proteomes" id="UP001153331">
    <property type="component" value="Unassembled WGS sequence"/>
</dbReference>
<evidence type="ECO:0000313" key="2">
    <source>
        <dbReference type="Proteomes" id="UP001153331"/>
    </source>
</evidence>
<proteinExistence type="predicted"/>
<reference evidence="1" key="1">
    <citation type="submission" date="2022-11" db="EMBL/GenBank/DDBJ databases">
        <title>Genome Sequence of Boeremia exigua.</title>
        <authorList>
            <person name="Buettner E."/>
        </authorList>
    </citation>
    <scope>NUCLEOTIDE SEQUENCE</scope>
    <source>
        <strain evidence="1">CU02</strain>
    </source>
</reference>
<name>A0ACC2IIU6_9PLEO</name>
<accession>A0ACC2IIU6</accession>
<organism evidence="1 2">
    <name type="scientific">Boeremia exigua</name>
    <dbReference type="NCBI Taxonomy" id="749465"/>
    <lineage>
        <taxon>Eukaryota</taxon>
        <taxon>Fungi</taxon>
        <taxon>Dikarya</taxon>
        <taxon>Ascomycota</taxon>
        <taxon>Pezizomycotina</taxon>
        <taxon>Dothideomycetes</taxon>
        <taxon>Pleosporomycetidae</taxon>
        <taxon>Pleosporales</taxon>
        <taxon>Pleosporineae</taxon>
        <taxon>Didymellaceae</taxon>
        <taxon>Boeremia</taxon>
    </lineage>
</organism>
<sequence length="134" mass="15221">MGHSALHHLQGAPPPHWLVQGGRPAPGLEWLKHFNAHTKERTVGTHRLLVINGHKSHNLLQFQEPKRGVLGHNRSGFGMGLAKVIDSPVDRLARGRWAYNHIKKYPEPGKGDKKYKVNRTKTMETKKDSAWFIE</sequence>
<keyword evidence="2" id="KW-1185">Reference proteome</keyword>
<protein>
    <submittedName>
        <fullName evidence="1">Uncharacterized protein</fullName>
    </submittedName>
</protein>
<evidence type="ECO:0000313" key="1">
    <source>
        <dbReference type="EMBL" id="KAJ8115115.1"/>
    </source>
</evidence>
<comment type="caution">
    <text evidence="1">The sequence shown here is derived from an EMBL/GenBank/DDBJ whole genome shotgun (WGS) entry which is preliminary data.</text>
</comment>
<dbReference type="EMBL" id="JAPHNI010000157">
    <property type="protein sequence ID" value="KAJ8115115.1"/>
    <property type="molecule type" value="Genomic_DNA"/>
</dbReference>
<gene>
    <name evidence="1" type="ORF">OPT61_g3164</name>
</gene>